<comment type="function">
    <text evidence="6">Catalyzes the glycosylation of 4,4'-diaponeurosporenoate, i.e. the esterification of glucose at the C1'' position with the carboxyl group of 4,4'-diaponeurosporenic acid, to form glycosyl-4,4'-diaponeurosporenoate. This is a step in the biosynthesis of staphyloxanthin, an orange pigment present in most staphylococci strains.</text>
</comment>
<evidence type="ECO:0000256" key="6">
    <source>
        <dbReference type="ARBA" id="ARBA00037281"/>
    </source>
</evidence>
<evidence type="ECO:0000256" key="8">
    <source>
        <dbReference type="ARBA" id="ARBA00038120"/>
    </source>
</evidence>
<keyword evidence="3 11" id="KW-0328">Glycosyltransferase</keyword>
<dbReference type="InterPro" id="IPR001173">
    <property type="entry name" value="Glyco_trans_2-like"/>
</dbReference>
<proteinExistence type="inferred from homology"/>
<dbReference type="InterPro" id="IPR029044">
    <property type="entry name" value="Nucleotide-diphossugar_trans"/>
</dbReference>
<evidence type="ECO:0000256" key="2">
    <source>
        <dbReference type="ARBA" id="ARBA00022475"/>
    </source>
</evidence>
<dbReference type="Proteomes" id="UP001448614">
    <property type="component" value="Unassembled WGS sequence"/>
</dbReference>
<gene>
    <name evidence="11" type="ORF">V3C41_11900</name>
</gene>
<evidence type="ECO:0000256" key="3">
    <source>
        <dbReference type="ARBA" id="ARBA00022676"/>
    </source>
</evidence>
<keyword evidence="12" id="KW-1185">Reference proteome</keyword>
<comment type="subcellular location">
    <subcellularLocation>
        <location evidence="1">Cell membrane</location>
    </subcellularLocation>
</comment>
<organism evidence="11 12">
    <name type="scientific">Paenarthrobacter nicotinovorans</name>
    <name type="common">Arthrobacter nicotinovorans</name>
    <dbReference type="NCBI Taxonomy" id="29320"/>
    <lineage>
        <taxon>Bacteria</taxon>
        <taxon>Bacillati</taxon>
        <taxon>Actinomycetota</taxon>
        <taxon>Actinomycetes</taxon>
        <taxon>Micrococcales</taxon>
        <taxon>Micrococcaceae</taxon>
        <taxon>Paenarthrobacter</taxon>
    </lineage>
</organism>
<evidence type="ECO:0000259" key="10">
    <source>
        <dbReference type="Pfam" id="PF00535"/>
    </source>
</evidence>
<keyword evidence="4 11" id="KW-0808">Transferase</keyword>
<evidence type="ECO:0000313" key="11">
    <source>
        <dbReference type="EMBL" id="MEO3941773.1"/>
    </source>
</evidence>
<feature type="domain" description="Glycosyltransferase 2-like" evidence="10">
    <location>
        <begin position="14"/>
        <end position="162"/>
    </location>
</feature>
<dbReference type="PANTHER" id="PTHR43646:SF2">
    <property type="entry name" value="GLYCOSYLTRANSFERASE 2-LIKE DOMAIN-CONTAINING PROTEIN"/>
    <property type="match status" value="1"/>
</dbReference>
<dbReference type="RefSeq" id="WP_347782641.1">
    <property type="nucleotide sequence ID" value="NZ_JBBMFV010000004.1"/>
</dbReference>
<dbReference type="Pfam" id="PF00535">
    <property type="entry name" value="Glycos_transf_2"/>
    <property type="match status" value="1"/>
</dbReference>
<name>A0ABV0GTK0_PAENI</name>
<evidence type="ECO:0000256" key="7">
    <source>
        <dbReference type="ARBA" id="ARBA00037904"/>
    </source>
</evidence>
<evidence type="ECO:0000313" key="12">
    <source>
        <dbReference type="Proteomes" id="UP001448614"/>
    </source>
</evidence>
<dbReference type="Gene3D" id="3.90.550.10">
    <property type="entry name" value="Spore Coat Polysaccharide Biosynthesis Protein SpsA, Chain A"/>
    <property type="match status" value="1"/>
</dbReference>
<protein>
    <recommendedName>
        <fullName evidence="9">4,4'-diaponeurosporenoate glycosyltransferase</fullName>
    </recommendedName>
</protein>
<evidence type="ECO:0000256" key="1">
    <source>
        <dbReference type="ARBA" id="ARBA00004236"/>
    </source>
</evidence>
<comment type="similarity">
    <text evidence="8">Belongs to the glycosyltransferase 2 family. CrtQ subfamily.</text>
</comment>
<dbReference type="EMBL" id="JBBMFV010000004">
    <property type="protein sequence ID" value="MEO3941773.1"/>
    <property type="molecule type" value="Genomic_DNA"/>
</dbReference>
<accession>A0ABV0GTK0</accession>
<dbReference type="PANTHER" id="PTHR43646">
    <property type="entry name" value="GLYCOSYLTRANSFERASE"/>
    <property type="match status" value="1"/>
</dbReference>
<dbReference type="SUPFAM" id="SSF53448">
    <property type="entry name" value="Nucleotide-diphospho-sugar transferases"/>
    <property type="match status" value="1"/>
</dbReference>
<comment type="caution">
    <text evidence="11">The sequence shown here is derived from an EMBL/GenBank/DDBJ whole genome shotgun (WGS) entry which is preliminary data.</text>
</comment>
<keyword evidence="5" id="KW-0472">Membrane</keyword>
<evidence type="ECO:0000256" key="5">
    <source>
        <dbReference type="ARBA" id="ARBA00023136"/>
    </source>
</evidence>
<sequence length="255" mass="27080">MTEAPPAGIRNVAVVMPAHDEEQRLGRALSGLRSALDTLEVEHPGVGVSVTVVLDNCTDNSKEICTAFSAGDPRFRNVTVKLRSAGASRDYGVRTALDGLQHPGTETGAGPETVWLANTDADSTVPRHWLVRQVDLANNGADAVLGSVEPDPADVDPAVLGRWLALHPFREDHSHIYGANLGIRASAYLAAGGFPLVRSHEDRGLVERLRRHGFTVTSTDSIRVVTSGRTEARAPQGFAAYLRGLGAELPAAARG</sequence>
<reference evidence="11 12" key="1">
    <citation type="journal article" date="2024" name="Appl. Microbiol. Biotechnol.">
        <title>Biosynthetic gene clusters with biotechnological applications in novel Antarctic isolates from Actinomycetota.</title>
        <authorList>
            <person name="Bruna P."/>
            <person name="Nunez-Montero K."/>
            <person name="Contreras M.J."/>
            <person name="Leal K."/>
            <person name="Garcia M."/>
            <person name="Abanto M."/>
            <person name="Barrientos L."/>
        </authorList>
    </citation>
    <scope>NUCLEOTIDE SEQUENCE [LARGE SCALE GENOMIC DNA]</scope>
    <source>
        <strain evidence="11 12">Se16.17</strain>
    </source>
</reference>
<comment type="pathway">
    <text evidence="7">Carotenoid biosynthesis; staphyloxanthin biosynthesis; staphyloxanthin from farnesyl diphosphate: step 4/5.</text>
</comment>
<evidence type="ECO:0000256" key="4">
    <source>
        <dbReference type="ARBA" id="ARBA00022679"/>
    </source>
</evidence>
<evidence type="ECO:0000256" key="9">
    <source>
        <dbReference type="ARBA" id="ARBA00040345"/>
    </source>
</evidence>
<keyword evidence="2" id="KW-1003">Cell membrane</keyword>
<dbReference type="GO" id="GO:0016757">
    <property type="term" value="F:glycosyltransferase activity"/>
    <property type="evidence" value="ECO:0007669"/>
    <property type="project" value="UniProtKB-KW"/>
</dbReference>